<dbReference type="GO" id="GO:0055064">
    <property type="term" value="P:chloride ion homeostasis"/>
    <property type="evidence" value="ECO:0007669"/>
    <property type="project" value="TreeGrafter"/>
</dbReference>
<feature type="domain" description="SLC12A transporter C-terminal" evidence="8">
    <location>
        <begin position="761"/>
        <end position="1155"/>
    </location>
</feature>
<evidence type="ECO:0000256" key="5">
    <source>
        <dbReference type="SAM" id="MobiDB-lite"/>
    </source>
</evidence>
<evidence type="ECO:0000256" key="2">
    <source>
        <dbReference type="ARBA" id="ARBA00022692"/>
    </source>
</evidence>
<dbReference type="NCBIfam" id="TIGR00930">
    <property type="entry name" value="2a30"/>
    <property type="match status" value="1"/>
</dbReference>
<dbReference type="Pfam" id="PF00324">
    <property type="entry name" value="AA_permease"/>
    <property type="match status" value="1"/>
</dbReference>
<keyword evidence="2 6" id="KW-0812">Transmembrane</keyword>
<feature type="transmembrane region" description="Helical" evidence="6">
    <location>
        <begin position="259"/>
        <end position="276"/>
    </location>
</feature>
<dbReference type="EMBL" id="GDIQ01001579">
    <property type="protein sequence ID" value="JAN93158.1"/>
    <property type="molecule type" value="Transcribed_RNA"/>
</dbReference>
<dbReference type="GO" id="GO:0016020">
    <property type="term" value="C:membrane"/>
    <property type="evidence" value="ECO:0007669"/>
    <property type="project" value="UniProtKB-SubCell"/>
</dbReference>
<dbReference type="FunFam" id="1.20.1740.10:FF:000022">
    <property type="entry name" value="Bumetanide-sensitive na-k-cl cotransport protein"/>
    <property type="match status" value="1"/>
</dbReference>
<feature type="transmembrane region" description="Helical" evidence="6">
    <location>
        <begin position="634"/>
        <end position="653"/>
    </location>
</feature>
<dbReference type="OrthoDB" id="2020542at2759"/>
<feature type="transmembrane region" description="Helical" evidence="6">
    <location>
        <begin position="326"/>
        <end position="350"/>
    </location>
</feature>
<feature type="transmembrane region" description="Helical" evidence="6">
    <location>
        <begin position="493"/>
        <end position="514"/>
    </location>
</feature>
<evidence type="ECO:0000259" key="8">
    <source>
        <dbReference type="Pfam" id="PF03522"/>
    </source>
</evidence>
<evidence type="ECO:0000259" key="7">
    <source>
        <dbReference type="Pfam" id="PF00324"/>
    </source>
</evidence>
<keyword evidence="4 6" id="KW-0472">Membrane</keyword>
<dbReference type="GO" id="GO:0006884">
    <property type="term" value="P:cell volume homeostasis"/>
    <property type="evidence" value="ECO:0007669"/>
    <property type="project" value="TreeGrafter"/>
</dbReference>
<dbReference type="InterPro" id="IPR004842">
    <property type="entry name" value="SLC12A_fam"/>
</dbReference>
<feature type="compositionally biased region" description="Polar residues" evidence="5">
    <location>
        <begin position="923"/>
        <end position="939"/>
    </location>
</feature>
<protein>
    <submittedName>
        <fullName evidence="9">Bumetanide-sensitive na-k-cl cotransport protein</fullName>
    </submittedName>
</protein>
<dbReference type="Gene3D" id="1.20.1740.10">
    <property type="entry name" value="Amino acid/polyamine transporter I"/>
    <property type="match status" value="1"/>
</dbReference>
<accession>A0A0N8EG83</accession>
<proteinExistence type="predicted"/>
<evidence type="ECO:0000256" key="3">
    <source>
        <dbReference type="ARBA" id="ARBA00022989"/>
    </source>
</evidence>
<dbReference type="EMBL" id="GDIQ01029804">
    <property type="protein sequence ID" value="JAN64933.1"/>
    <property type="molecule type" value="Transcribed_RNA"/>
</dbReference>
<dbReference type="Pfam" id="PF03522">
    <property type="entry name" value="SLC12"/>
    <property type="match status" value="1"/>
</dbReference>
<feature type="domain" description="Amino acid permease/ SLC12A" evidence="7">
    <location>
        <begin position="252"/>
        <end position="752"/>
    </location>
</feature>
<feature type="transmembrane region" description="Helical" evidence="6">
    <location>
        <begin position="612"/>
        <end position="628"/>
    </location>
</feature>
<dbReference type="GO" id="GO:0008511">
    <property type="term" value="F:sodium:potassium:chloride symporter activity"/>
    <property type="evidence" value="ECO:0007669"/>
    <property type="project" value="TreeGrafter"/>
</dbReference>
<evidence type="ECO:0000256" key="1">
    <source>
        <dbReference type="ARBA" id="ARBA00004141"/>
    </source>
</evidence>
<organism evidence="9">
    <name type="scientific">Daphnia magna</name>
    <dbReference type="NCBI Taxonomy" id="35525"/>
    <lineage>
        <taxon>Eukaryota</taxon>
        <taxon>Metazoa</taxon>
        <taxon>Ecdysozoa</taxon>
        <taxon>Arthropoda</taxon>
        <taxon>Crustacea</taxon>
        <taxon>Branchiopoda</taxon>
        <taxon>Diplostraca</taxon>
        <taxon>Cladocera</taxon>
        <taxon>Anomopoda</taxon>
        <taxon>Daphniidae</taxon>
        <taxon>Daphnia</taxon>
    </lineage>
</organism>
<feature type="transmembrane region" description="Helical" evidence="6">
    <location>
        <begin position="459"/>
        <end position="481"/>
    </location>
</feature>
<evidence type="ECO:0000313" key="9">
    <source>
        <dbReference type="EMBL" id="JAN64933.1"/>
    </source>
</evidence>
<feature type="transmembrane region" description="Helical" evidence="6">
    <location>
        <begin position="401"/>
        <end position="421"/>
    </location>
</feature>
<dbReference type="GO" id="GO:0055075">
    <property type="term" value="P:potassium ion homeostasis"/>
    <property type="evidence" value="ECO:0007669"/>
    <property type="project" value="TreeGrafter"/>
</dbReference>
<dbReference type="GO" id="GO:1990573">
    <property type="term" value="P:potassium ion import across plasma membrane"/>
    <property type="evidence" value="ECO:0007669"/>
    <property type="project" value="TreeGrafter"/>
</dbReference>
<keyword evidence="3 6" id="KW-1133">Transmembrane helix</keyword>
<dbReference type="PANTHER" id="PTHR11827">
    <property type="entry name" value="SOLUTE CARRIER FAMILY 12, CATION COTRANSPORTERS"/>
    <property type="match status" value="1"/>
</dbReference>
<feature type="region of interest" description="Disordered" evidence="5">
    <location>
        <begin position="914"/>
        <end position="957"/>
    </location>
</feature>
<sequence length="1155" mass="127110">MSKDETAIDEGACGIRILVDPPSSLPSEDVHNSGNQHSSMTLSSGTVHDGHQETGIQMETLEIPNHRRRSTIVPPNLATVPYGIEMTNEAFGMSDVGNESKDSGDQQETIEFPSHRRRSTIIPPTLATVPSGVEMDNEAFTLADEPSVAVIPPSRRASLIDTNSQNSFRLGRIQSSLRRFGMNLSRRGSTSTNTETVPRIANYINFFNLRSNSRPTLEELHEPVSRRQNVASVDPNKEVPEPVGDKFGWIEGVLIRNTLSIWGIMLFLRISWVVALSGIWQTLIIIAISTFITLMTALSMSAIATNGEIGGGGTYYVMSRVLGPEFGGSIGVIFAIANAINASLNIVGFCQSVQDVMKNYGGGAIIVDGADNDIRIIGSITMIAVCALCGLGAKYEAKTQGVMLVILLVALSNFLVGSIMGPGSSEQKQAKGFLGYDLDLIRENWSPGYTFTDGQMQDFFSVFSVYFPAGIGILSGANVSGDLKDPNSAIPKGTILAICITSLSYAIVAIICGATMKRAATGSVDDFRNGTHLDCVSNNCTYGIYYDYQAMTLISGFGPLNYAGCFAASLSSALASYVSCPKLLQVIADDKLYPYWLVGVLGKGYGKSNEPIRAYAFTFVLALVFVLIAHLDVIALLISNFFLATFALMNYSTFHVSLVKPIGWRPTFKYYNMWLSLLTAALCVVGMFLISWPVALITIAIVLFFYLVVHYRNPEVNWGSSSQAQTYSEALSSIQQLVHVEDHVKNYRPQILALTGHPASRPALVDFAYLICKKNSLLICANIMKGHQSSSDRSQTSKKAYQYLWDQRINGFFSLVNDVNLQQGTSALLQAAGVGKMKPNILLLGFKNDWQVCEHHSLDHYFAAIHTGFDLHVAVAILRTPEGLDYTAMLTDPEDGDYILNALGNLHRSSSAASTISMDSASGSETTLGNQDESVQVQVENKRTRKRSKLDSPMLTDRRGKELPKHIVSCITAFRRKQRRGLIDVWWLYDDGGLTLLLPHIIHARSNWSSCRLRVFCVATDQEDLENERKGMAALLAKFRITYSDLTVIKDIKQSPKERTKTWFDGLIRDFVGRDQLPVTELVAMRAKTDRHLRLRELLIEHSSESNLVVMTLPMPRKGTIGAPLYMAWLETLSANMPPFLLIRGNQSSVLTFYS</sequence>
<evidence type="ECO:0000256" key="4">
    <source>
        <dbReference type="ARBA" id="ARBA00023136"/>
    </source>
</evidence>
<feature type="transmembrane region" description="Helical" evidence="6">
    <location>
        <begin position="674"/>
        <end position="707"/>
    </location>
</feature>
<reference evidence="9" key="1">
    <citation type="submission" date="2015-10" db="EMBL/GenBank/DDBJ databases">
        <title>EvidentialGene: Evidence-directed Construction of Complete mRNA Transcriptomes without Genomes.</title>
        <authorList>
            <person name="Gilbert D.G."/>
        </authorList>
    </citation>
    <scope>NUCLEOTIDE SEQUENCE</scope>
</reference>
<evidence type="ECO:0000256" key="6">
    <source>
        <dbReference type="SAM" id="Phobius"/>
    </source>
</evidence>
<dbReference type="PANTHER" id="PTHR11827:SF103">
    <property type="entry name" value="SODIUM CHLORIDE COTRANSPORTER 69, ISOFORM E"/>
    <property type="match status" value="1"/>
</dbReference>
<feature type="region of interest" description="Disordered" evidence="5">
    <location>
        <begin position="1"/>
        <end position="50"/>
    </location>
</feature>
<dbReference type="InterPro" id="IPR004841">
    <property type="entry name" value="AA-permease/SLC12A_dom"/>
</dbReference>
<name>A0A0N8EG83_9CRUS</name>
<comment type="subcellular location">
    <subcellularLocation>
        <location evidence="1">Membrane</location>
        <topology evidence="1">Multi-pass membrane protein</topology>
    </subcellularLocation>
</comment>
<dbReference type="GO" id="GO:0055078">
    <property type="term" value="P:sodium ion homeostasis"/>
    <property type="evidence" value="ECO:0007669"/>
    <property type="project" value="TreeGrafter"/>
</dbReference>
<dbReference type="AlphaFoldDB" id="A0A0N8EG83"/>
<feature type="transmembrane region" description="Helical" evidence="6">
    <location>
        <begin position="283"/>
        <end position="306"/>
    </location>
</feature>
<dbReference type="InterPro" id="IPR018491">
    <property type="entry name" value="SLC12_C"/>
</dbReference>
<feature type="compositionally biased region" description="Polar residues" evidence="5">
    <location>
        <begin position="32"/>
        <end position="46"/>
    </location>
</feature>